<dbReference type="AlphaFoldDB" id="A0AAV7CN72"/>
<sequence length="110" mass="11990">MPAHQSIATGISAATVTLKICSLSSTDSDFLQQQWDECTLCPSAVPCPVILPAAASCWSCTAIHTKVPWHPPSPKTTESGRRIIKVRSDTLCIWLLFIFSCVYLQLPTCP</sequence>
<reference evidence="2" key="1">
    <citation type="thesis" date="2020" institute="ProQuest LLC" country="789 East Eisenhower Parkway, Ann Arbor, MI, USA">
        <title>Comparative Genomics and Chromosome Evolution.</title>
        <authorList>
            <person name="Mudd A.B."/>
        </authorList>
    </citation>
    <scope>NUCLEOTIDE SEQUENCE</scope>
    <source>
        <strain evidence="2">237g6f4</strain>
        <tissue evidence="2">Blood</tissue>
    </source>
</reference>
<comment type="caution">
    <text evidence="2">The sequence shown here is derived from an EMBL/GenBank/DDBJ whole genome shotgun (WGS) entry which is preliminary data.</text>
</comment>
<keyword evidence="1" id="KW-0472">Membrane</keyword>
<organism evidence="2 3">
    <name type="scientific">Engystomops pustulosus</name>
    <name type="common">Tungara frog</name>
    <name type="synonym">Physalaemus pustulosus</name>
    <dbReference type="NCBI Taxonomy" id="76066"/>
    <lineage>
        <taxon>Eukaryota</taxon>
        <taxon>Metazoa</taxon>
        <taxon>Chordata</taxon>
        <taxon>Craniata</taxon>
        <taxon>Vertebrata</taxon>
        <taxon>Euteleostomi</taxon>
        <taxon>Amphibia</taxon>
        <taxon>Batrachia</taxon>
        <taxon>Anura</taxon>
        <taxon>Neobatrachia</taxon>
        <taxon>Hyloidea</taxon>
        <taxon>Leptodactylidae</taxon>
        <taxon>Leiuperinae</taxon>
        <taxon>Engystomops</taxon>
    </lineage>
</organism>
<evidence type="ECO:0000313" key="3">
    <source>
        <dbReference type="Proteomes" id="UP000824782"/>
    </source>
</evidence>
<keyword evidence="1" id="KW-0812">Transmembrane</keyword>
<proteinExistence type="predicted"/>
<protein>
    <submittedName>
        <fullName evidence="2">Uncharacterized protein</fullName>
    </submittedName>
</protein>
<gene>
    <name evidence="2" type="ORF">GDO81_005408</name>
</gene>
<dbReference type="Proteomes" id="UP000824782">
    <property type="component" value="Unassembled WGS sequence"/>
</dbReference>
<keyword evidence="3" id="KW-1185">Reference proteome</keyword>
<dbReference type="EMBL" id="WNYA01000002">
    <property type="protein sequence ID" value="KAG8586534.1"/>
    <property type="molecule type" value="Genomic_DNA"/>
</dbReference>
<evidence type="ECO:0000256" key="1">
    <source>
        <dbReference type="SAM" id="Phobius"/>
    </source>
</evidence>
<name>A0AAV7CN72_ENGPU</name>
<keyword evidence="1" id="KW-1133">Transmembrane helix</keyword>
<accession>A0AAV7CN72</accession>
<feature type="transmembrane region" description="Helical" evidence="1">
    <location>
        <begin position="91"/>
        <end position="108"/>
    </location>
</feature>
<evidence type="ECO:0000313" key="2">
    <source>
        <dbReference type="EMBL" id="KAG8586534.1"/>
    </source>
</evidence>